<feature type="non-terminal residue" evidence="2">
    <location>
        <position position="1"/>
    </location>
</feature>
<protein>
    <submittedName>
        <fullName evidence="2">Envelope-like protein</fullName>
    </submittedName>
</protein>
<sequence length="159" mass="17475">VMKEITGGQVKHWPKKELLLTGSLSVKYVILNRIGAANCAPTNHRSGITPMLAKLIFLIGTKGKLNFGEYVFNQTMKHADSFAARDQDGAGTSTSLTKASRNEVLAELMKVSKALGETIRSSTIRKMNVDNLIKSMTKEQEDEEGQEGEAENDEADPEY</sequence>
<dbReference type="AlphaFoldDB" id="A0A392PIE3"/>
<evidence type="ECO:0000313" key="3">
    <source>
        <dbReference type="Proteomes" id="UP000265520"/>
    </source>
</evidence>
<dbReference type="EMBL" id="LXQA010079473">
    <property type="protein sequence ID" value="MCI11259.1"/>
    <property type="molecule type" value="Genomic_DNA"/>
</dbReference>
<evidence type="ECO:0000313" key="2">
    <source>
        <dbReference type="EMBL" id="MCI11259.1"/>
    </source>
</evidence>
<name>A0A392PIE3_9FABA</name>
<accession>A0A392PIE3</accession>
<gene>
    <name evidence="2" type="ORF">A2U01_0032359</name>
</gene>
<comment type="caution">
    <text evidence="2">The sequence shown here is derived from an EMBL/GenBank/DDBJ whole genome shotgun (WGS) entry which is preliminary data.</text>
</comment>
<dbReference type="Proteomes" id="UP000265520">
    <property type="component" value="Unassembled WGS sequence"/>
</dbReference>
<proteinExistence type="predicted"/>
<keyword evidence="3" id="KW-1185">Reference proteome</keyword>
<feature type="compositionally biased region" description="Acidic residues" evidence="1">
    <location>
        <begin position="140"/>
        <end position="159"/>
    </location>
</feature>
<reference evidence="2 3" key="1">
    <citation type="journal article" date="2018" name="Front. Plant Sci.">
        <title>Red Clover (Trifolium pratense) and Zigzag Clover (T. medium) - A Picture of Genomic Similarities and Differences.</title>
        <authorList>
            <person name="Dluhosova J."/>
            <person name="Istvanek J."/>
            <person name="Nedelnik J."/>
            <person name="Repkova J."/>
        </authorList>
    </citation>
    <scope>NUCLEOTIDE SEQUENCE [LARGE SCALE GENOMIC DNA]</scope>
    <source>
        <strain evidence="3">cv. 10/8</strain>
        <tissue evidence="2">Leaf</tissue>
    </source>
</reference>
<organism evidence="2 3">
    <name type="scientific">Trifolium medium</name>
    <dbReference type="NCBI Taxonomy" id="97028"/>
    <lineage>
        <taxon>Eukaryota</taxon>
        <taxon>Viridiplantae</taxon>
        <taxon>Streptophyta</taxon>
        <taxon>Embryophyta</taxon>
        <taxon>Tracheophyta</taxon>
        <taxon>Spermatophyta</taxon>
        <taxon>Magnoliopsida</taxon>
        <taxon>eudicotyledons</taxon>
        <taxon>Gunneridae</taxon>
        <taxon>Pentapetalae</taxon>
        <taxon>rosids</taxon>
        <taxon>fabids</taxon>
        <taxon>Fabales</taxon>
        <taxon>Fabaceae</taxon>
        <taxon>Papilionoideae</taxon>
        <taxon>50 kb inversion clade</taxon>
        <taxon>NPAAA clade</taxon>
        <taxon>Hologalegina</taxon>
        <taxon>IRL clade</taxon>
        <taxon>Trifolieae</taxon>
        <taxon>Trifolium</taxon>
    </lineage>
</organism>
<evidence type="ECO:0000256" key="1">
    <source>
        <dbReference type="SAM" id="MobiDB-lite"/>
    </source>
</evidence>
<feature type="region of interest" description="Disordered" evidence="1">
    <location>
        <begin position="130"/>
        <end position="159"/>
    </location>
</feature>